<dbReference type="AlphaFoldDB" id="A0A5B8U7Y1"/>
<sequence>MTDITDLVTTYIAVWNEGDADRRRALVAQAFSPDAAYLDPLMEGRGHDGIDAMVAGAQAQFPGHRFVLAGAPDAHHDRVRFAWHLVPEDGGAPAAIGIDFATLDDDGRLRAVTGFLEPV</sequence>
<dbReference type="SUPFAM" id="SSF54427">
    <property type="entry name" value="NTF2-like"/>
    <property type="match status" value="1"/>
</dbReference>
<dbReference type="RefSeq" id="WP_146921260.1">
    <property type="nucleotide sequence ID" value="NZ_CP042430.1"/>
</dbReference>
<feature type="domain" description="SnoaL-like" evidence="1">
    <location>
        <begin position="8"/>
        <end position="110"/>
    </location>
</feature>
<dbReference type="KEGG" id="bsol:FSW04_16675"/>
<reference evidence="2 3" key="1">
    <citation type="journal article" date="2018" name="J. Microbiol.">
        <title>Baekduia soli gen. nov., sp. nov., a novel bacterium isolated from the soil of Baekdu Mountain and proposal of a novel family name, Baekduiaceae fam. nov.</title>
        <authorList>
            <person name="An D.S."/>
            <person name="Siddiqi M.Z."/>
            <person name="Kim K.H."/>
            <person name="Yu H.S."/>
            <person name="Im W.T."/>
        </authorList>
    </citation>
    <scope>NUCLEOTIDE SEQUENCE [LARGE SCALE GENOMIC DNA]</scope>
    <source>
        <strain evidence="2 3">BR7-21</strain>
    </source>
</reference>
<evidence type="ECO:0000313" key="2">
    <source>
        <dbReference type="EMBL" id="QEC49045.1"/>
    </source>
</evidence>
<keyword evidence="3" id="KW-1185">Reference proteome</keyword>
<dbReference type="Proteomes" id="UP000321805">
    <property type="component" value="Chromosome"/>
</dbReference>
<organism evidence="2 3">
    <name type="scientific">Baekduia soli</name>
    <dbReference type="NCBI Taxonomy" id="496014"/>
    <lineage>
        <taxon>Bacteria</taxon>
        <taxon>Bacillati</taxon>
        <taxon>Actinomycetota</taxon>
        <taxon>Thermoleophilia</taxon>
        <taxon>Solirubrobacterales</taxon>
        <taxon>Baekduiaceae</taxon>
        <taxon>Baekduia</taxon>
    </lineage>
</organism>
<dbReference type="Gene3D" id="3.10.450.50">
    <property type="match status" value="1"/>
</dbReference>
<dbReference type="EMBL" id="CP042430">
    <property type="protein sequence ID" value="QEC49045.1"/>
    <property type="molecule type" value="Genomic_DNA"/>
</dbReference>
<dbReference type="InterPro" id="IPR037401">
    <property type="entry name" value="SnoaL-like"/>
</dbReference>
<protein>
    <submittedName>
        <fullName evidence="2">Nuclear transport factor 2 family protein</fullName>
    </submittedName>
</protein>
<dbReference type="OrthoDB" id="9808719at2"/>
<name>A0A5B8U7Y1_9ACTN</name>
<accession>A0A5B8U7Y1</accession>
<evidence type="ECO:0000313" key="3">
    <source>
        <dbReference type="Proteomes" id="UP000321805"/>
    </source>
</evidence>
<dbReference type="Pfam" id="PF12680">
    <property type="entry name" value="SnoaL_2"/>
    <property type="match status" value="1"/>
</dbReference>
<dbReference type="InterPro" id="IPR032710">
    <property type="entry name" value="NTF2-like_dom_sf"/>
</dbReference>
<gene>
    <name evidence="2" type="ORF">FSW04_16675</name>
</gene>
<evidence type="ECO:0000259" key="1">
    <source>
        <dbReference type="Pfam" id="PF12680"/>
    </source>
</evidence>
<proteinExistence type="predicted"/>